<dbReference type="InterPro" id="IPR011701">
    <property type="entry name" value="MFS"/>
</dbReference>
<dbReference type="PROSITE" id="PS50850">
    <property type="entry name" value="MFS"/>
    <property type="match status" value="1"/>
</dbReference>
<evidence type="ECO:0000313" key="8">
    <source>
        <dbReference type="EMBL" id="PYH44768.1"/>
    </source>
</evidence>
<dbReference type="GO" id="GO:0016020">
    <property type="term" value="C:membrane"/>
    <property type="evidence" value="ECO:0007669"/>
    <property type="project" value="UniProtKB-SubCell"/>
</dbReference>
<organism evidence="8 9">
    <name type="scientific">Aspergillus saccharolyticus JOP 1030-1</name>
    <dbReference type="NCBI Taxonomy" id="1450539"/>
    <lineage>
        <taxon>Eukaryota</taxon>
        <taxon>Fungi</taxon>
        <taxon>Dikarya</taxon>
        <taxon>Ascomycota</taxon>
        <taxon>Pezizomycotina</taxon>
        <taxon>Eurotiomycetes</taxon>
        <taxon>Eurotiomycetidae</taxon>
        <taxon>Eurotiales</taxon>
        <taxon>Aspergillaceae</taxon>
        <taxon>Aspergillus</taxon>
        <taxon>Aspergillus subgen. Circumdati</taxon>
    </lineage>
</organism>
<gene>
    <name evidence="8" type="ORF">BP01DRAFT_416392</name>
</gene>
<feature type="transmembrane region" description="Helical" evidence="6">
    <location>
        <begin position="360"/>
        <end position="379"/>
    </location>
</feature>
<feature type="transmembrane region" description="Helical" evidence="6">
    <location>
        <begin position="186"/>
        <end position="206"/>
    </location>
</feature>
<evidence type="ECO:0000256" key="5">
    <source>
        <dbReference type="ARBA" id="ARBA00023136"/>
    </source>
</evidence>
<dbReference type="Proteomes" id="UP000248349">
    <property type="component" value="Unassembled WGS sequence"/>
</dbReference>
<evidence type="ECO:0000256" key="1">
    <source>
        <dbReference type="ARBA" id="ARBA00004141"/>
    </source>
</evidence>
<keyword evidence="2" id="KW-0813">Transport</keyword>
<keyword evidence="9" id="KW-1185">Reference proteome</keyword>
<feature type="transmembrane region" description="Helical" evidence="6">
    <location>
        <begin position="452"/>
        <end position="480"/>
    </location>
</feature>
<dbReference type="OrthoDB" id="2985014at2759"/>
<evidence type="ECO:0000259" key="7">
    <source>
        <dbReference type="PROSITE" id="PS50850"/>
    </source>
</evidence>
<feature type="transmembrane region" description="Helical" evidence="6">
    <location>
        <begin position="218"/>
        <end position="239"/>
    </location>
</feature>
<reference evidence="8 9" key="1">
    <citation type="submission" date="2016-12" db="EMBL/GenBank/DDBJ databases">
        <title>The genomes of Aspergillus section Nigri reveals drivers in fungal speciation.</title>
        <authorList>
            <consortium name="DOE Joint Genome Institute"/>
            <person name="Vesth T.C."/>
            <person name="Nybo J."/>
            <person name="Theobald S."/>
            <person name="Brandl J."/>
            <person name="Frisvad J.C."/>
            <person name="Nielsen K.F."/>
            <person name="Lyhne E.K."/>
            <person name="Kogle M.E."/>
            <person name="Kuo A."/>
            <person name="Riley R."/>
            <person name="Clum A."/>
            <person name="Nolan M."/>
            <person name="Lipzen A."/>
            <person name="Salamov A."/>
            <person name="Henrissat B."/>
            <person name="Wiebenga A."/>
            <person name="De Vries R.P."/>
            <person name="Grigoriev I.V."/>
            <person name="Mortensen U.H."/>
            <person name="Andersen M.R."/>
            <person name="Baker S.E."/>
        </authorList>
    </citation>
    <scope>NUCLEOTIDE SEQUENCE [LARGE SCALE GENOMIC DNA]</scope>
    <source>
        <strain evidence="8 9">JOP 1030-1</strain>
    </source>
</reference>
<dbReference type="Pfam" id="PF07690">
    <property type="entry name" value="MFS_1"/>
    <property type="match status" value="1"/>
</dbReference>
<protein>
    <submittedName>
        <fullName evidence="8">Vitamin H transporter</fullName>
    </submittedName>
</protein>
<feature type="transmembrane region" description="Helical" evidence="6">
    <location>
        <begin position="335"/>
        <end position="354"/>
    </location>
</feature>
<evidence type="ECO:0000256" key="6">
    <source>
        <dbReference type="SAM" id="Phobius"/>
    </source>
</evidence>
<sequence>MATRAYPQHEISAFPEKTIIKNVRSDEFSNDTDQESEIIKYWDDKEEARVRRKIDFILLPVLGLAFFGLQVDRGNISAALTSTITEDLHINTNQINVGTQLLSAGIVVSEIPSNIILQRVGPQVWLSAQLVAWGVVGVFQAFVKSYPAFLVTRLLLGLLEGGFIPGALYYLSQWYKRPETSFRTTLFFYGQMFAGATSSLISAGLLKLSGRGGLAGWQWIFLIEGLITIFAAILFILFIPKRAGDGSPLASMGRWSYFTEREKQIIRDRVLLDDPLKARDNIKITGRDIWDTIRKPTVIQHFMITLVSMSAFQGLNQYAPSMIKSFGFSAVRANALASVAVYASIVWLTILAWLSDKTGVRGPFVLLCITWNVISYACLRTVPDDASRWHKYAVITIANTVYASMHVLNIAWLGFNCKTPQERSIAMALIVMAANCAGISGSQIFRTSDKPLYYHALTAITALAGASWVQTLVLILWYAVTQKRTGRKGAV</sequence>
<dbReference type="RefSeq" id="XP_025430750.1">
    <property type="nucleotide sequence ID" value="XM_025579195.1"/>
</dbReference>
<keyword evidence="5 6" id="KW-0472">Membrane</keyword>
<feature type="domain" description="Major facilitator superfamily (MFS) profile" evidence="7">
    <location>
        <begin position="58"/>
        <end position="491"/>
    </location>
</feature>
<evidence type="ECO:0000313" key="9">
    <source>
        <dbReference type="Proteomes" id="UP000248349"/>
    </source>
</evidence>
<proteinExistence type="predicted"/>
<dbReference type="InterPro" id="IPR020846">
    <property type="entry name" value="MFS_dom"/>
</dbReference>
<dbReference type="AlphaFoldDB" id="A0A318ZXA1"/>
<dbReference type="SUPFAM" id="SSF103473">
    <property type="entry name" value="MFS general substrate transporter"/>
    <property type="match status" value="1"/>
</dbReference>
<dbReference type="PANTHER" id="PTHR43791:SF32">
    <property type="entry name" value="MAJOR FACILITATOR SUPERFAMILY (MFS) PROFILE DOMAIN-CONTAINING PROTEIN"/>
    <property type="match status" value="1"/>
</dbReference>
<comment type="subcellular location">
    <subcellularLocation>
        <location evidence="1">Membrane</location>
        <topology evidence="1">Multi-pass membrane protein</topology>
    </subcellularLocation>
</comment>
<evidence type="ECO:0000256" key="3">
    <source>
        <dbReference type="ARBA" id="ARBA00022692"/>
    </source>
</evidence>
<evidence type="ECO:0000256" key="2">
    <source>
        <dbReference type="ARBA" id="ARBA00022448"/>
    </source>
</evidence>
<accession>A0A318ZXA1</accession>
<feature type="transmembrane region" description="Helical" evidence="6">
    <location>
        <begin position="425"/>
        <end position="445"/>
    </location>
</feature>
<keyword evidence="4 6" id="KW-1133">Transmembrane helix</keyword>
<evidence type="ECO:0000256" key="4">
    <source>
        <dbReference type="ARBA" id="ARBA00022989"/>
    </source>
</evidence>
<feature type="transmembrane region" description="Helical" evidence="6">
    <location>
        <begin position="124"/>
        <end position="143"/>
    </location>
</feature>
<dbReference type="STRING" id="1450539.A0A318ZXA1"/>
<dbReference type="PANTHER" id="PTHR43791">
    <property type="entry name" value="PERMEASE-RELATED"/>
    <property type="match status" value="1"/>
</dbReference>
<dbReference type="Gene3D" id="1.20.1250.20">
    <property type="entry name" value="MFS general substrate transporter like domains"/>
    <property type="match status" value="2"/>
</dbReference>
<dbReference type="GeneID" id="37080424"/>
<dbReference type="GO" id="GO:0022857">
    <property type="term" value="F:transmembrane transporter activity"/>
    <property type="evidence" value="ECO:0007669"/>
    <property type="project" value="InterPro"/>
</dbReference>
<name>A0A318ZXA1_9EURO</name>
<feature type="transmembrane region" description="Helical" evidence="6">
    <location>
        <begin position="298"/>
        <end position="315"/>
    </location>
</feature>
<keyword evidence="3 6" id="KW-0812">Transmembrane</keyword>
<feature type="transmembrane region" description="Helical" evidence="6">
    <location>
        <begin position="391"/>
        <end position="413"/>
    </location>
</feature>
<dbReference type="InterPro" id="IPR036259">
    <property type="entry name" value="MFS_trans_sf"/>
</dbReference>
<feature type="transmembrane region" description="Helical" evidence="6">
    <location>
        <begin position="150"/>
        <end position="171"/>
    </location>
</feature>
<dbReference type="EMBL" id="KZ821235">
    <property type="protein sequence ID" value="PYH44768.1"/>
    <property type="molecule type" value="Genomic_DNA"/>
</dbReference>